<comment type="caution">
    <text evidence="1">The sequence shown here is derived from an EMBL/GenBank/DDBJ whole genome shotgun (WGS) entry which is preliminary data.</text>
</comment>
<dbReference type="AlphaFoldDB" id="A0A849HJ70"/>
<organism evidence="1 2">
    <name type="scientific">Knoellia koreensis</name>
    <dbReference type="NCBI Taxonomy" id="2730921"/>
    <lineage>
        <taxon>Bacteria</taxon>
        <taxon>Bacillati</taxon>
        <taxon>Actinomycetota</taxon>
        <taxon>Actinomycetes</taxon>
        <taxon>Micrococcales</taxon>
        <taxon>Intrasporangiaceae</taxon>
        <taxon>Knoellia</taxon>
    </lineage>
</organism>
<dbReference type="Proteomes" id="UP000588586">
    <property type="component" value="Unassembled WGS sequence"/>
</dbReference>
<dbReference type="InterPro" id="IPR010281">
    <property type="entry name" value="DUF885"/>
</dbReference>
<reference evidence="1 2" key="1">
    <citation type="submission" date="2020-04" db="EMBL/GenBank/DDBJ databases">
        <title>Knoellia sp. isolate from air conditioner.</title>
        <authorList>
            <person name="Chea S."/>
            <person name="Kim D.-U."/>
        </authorList>
    </citation>
    <scope>NUCLEOTIDE SEQUENCE [LARGE SCALE GENOMIC DNA]</scope>
    <source>
        <strain evidence="1 2">DB2414S</strain>
    </source>
</reference>
<evidence type="ECO:0000313" key="2">
    <source>
        <dbReference type="Proteomes" id="UP000588586"/>
    </source>
</evidence>
<evidence type="ECO:0000313" key="1">
    <source>
        <dbReference type="EMBL" id="NNM47995.1"/>
    </source>
</evidence>
<protein>
    <submittedName>
        <fullName evidence="1">DUF885 domain-containing protein</fullName>
    </submittedName>
</protein>
<name>A0A849HJ70_9MICO</name>
<gene>
    <name evidence="1" type="ORF">HJG52_18570</name>
</gene>
<proteinExistence type="predicted"/>
<dbReference type="EMBL" id="JABEPQ010000005">
    <property type="protein sequence ID" value="NNM47995.1"/>
    <property type="molecule type" value="Genomic_DNA"/>
</dbReference>
<keyword evidence="2" id="KW-1185">Reference proteome</keyword>
<dbReference type="RefSeq" id="WP_171245109.1">
    <property type="nucleotide sequence ID" value="NZ_JABEPQ010000005.1"/>
</dbReference>
<dbReference type="PANTHER" id="PTHR33361">
    <property type="entry name" value="GLR0591 PROTEIN"/>
    <property type="match status" value="1"/>
</dbReference>
<dbReference type="Pfam" id="PF05960">
    <property type="entry name" value="DUF885"/>
    <property type="match status" value="1"/>
</dbReference>
<dbReference type="PANTHER" id="PTHR33361:SF2">
    <property type="entry name" value="DUF885 DOMAIN-CONTAINING PROTEIN"/>
    <property type="match status" value="1"/>
</dbReference>
<accession>A0A849HJ70</accession>
<sequence>MSDTTSGSDAVRTLADEFHEWEFANSPTWAHMMGDYGYADRFEDATRAAEDATIAAARGFAERARAIPDDGLTDQDKITRDMVAFDADSQADVAEGRLAELSADPIFGIQVDLQITAPMLALPTVEVAEALPAKYRAMGQHLSDLAERHREGVANGRVPARFAVDGVVGQIDEWLATDLDDDPMLTTATAPEGLDADEWRQSLRAAIEESLRPGLARFREVLRDEVAPIARDDDHVGLLHVPGGPAAYTALLAHHTTTSLGAQEIHDIGLAQIAKLDEEYAALGQEVFGVDDPAAVRERLRSDPEGRHTSAEDIVAASEAAFAKAREAMPQWFGRLPKAECIVQATTHGAAAYYYPPADDGSRPGTFFVNTEPPSRWGRHEIEALAYHEGIPGHHLQLAIATELTDLPDYRRHVNFNAYAEGWGLYTERLADEMGLYSGQLERLGMLTMDSMRACRLVVDTGIHALGWSRQQAVDYMAAHCAMAVEGVQAEIDRYITHPGQATSYMIGRLELLRIRAEAKQRQGEAFEVSAFHDAVLDSGSMPLTVLEQVVETRLA</sequence>